<evidence type="ECO:0000256" key="3">
    <source>
        <dbReference type="ARBA" id="ARBA00023163"/>
    </source>
</evidence>
<gene>
    <name evidence="6" type="ORF">DPM19_19035</name>
</gene>
<dbReference type="SUPFAM" id="SSF46785">
    <property type="entry name" value="Winged helix' DNA-binding domain"/>
    <property type="match status" value="1"/>
</dbReference>
<dbReference type="Pfam" id="PF01638">
    <property type="entry name" value="HxlR"/>
    <property type="match status" value="1"/>
</dbReference>
<dbReference type="GO" id="GO:0003677">
    <property type="term" value="F:DNA binding"/>
    <property type="evidence" value="ECO:0007669"/>
    <property type="project" value="UniProtKB-KW"/>
</dbReference>
<dbReference type="PANTHER" id="PTHR33204:SF18">
    <property type="entry name" value="TRANSCRIPTIONAL REGULATORY PROTEIN"/>
    <property type="match status" value="1"/>
</dbReference>
<dbReference type="RefSeq" id="WP_111869288.1">
    <property type="nucleotide sequence ID" value="NZ_QLYX01000008.1"/>
</dbReference>
<dbReference type="EMBL" id="QLYX01000008">
    <property type="protein sequence ID" value="RAY13750.1"/>
    <property type="molecule type" value="Genomic_DNA"/>
</dbReference>
<comment type="caution">
    <text evidence="6">The sequence shown here is derived from an EMBL/GenBank/DDBJ whole genome shotgun (WGS) entry which is preliminary data.</text>
</comment>
<dbReference type="InterPro" id="IPR002577">
    <property type="entry name" value="HTH_HxlR"/>
</dbReference>
<feature type="region of interest" description="Disordered" evidence="4">
    <location>
        <begin position="114"/>
        <end position="135"/>
    </location>
</feature>
<dbReference type="Gene3D" id="1.10.10.10">
    <property type="entry name" value="Winged helix-like DNA-binding domain superfamily/Winged helix DNA-binding domain"/>
    <property type="match status" value="1"/>
</dbReference>
<evidence type="ECO:0000256" key="4">
    <source>
        <dbReference type="SAM" id="MobiDB-lite"/>
    </source>
</evidence>
<dbReference type="AlphaFoldDB" id="A0A365H3R7"/>
<name>A0A365H3R7_9ACTN</name>
<evidence type="ECO:0000313" key="7">
    <source>
        <dbReference type="Proteomes" id="UP000251891"/>
    </source>
</evidence>
<keyword evidence="1" id="KW-0805">Transcription regulation</keyword>
<dbReference type="OrthoDB" id="370168at2"/>
<dbReference type="InterPro" id="IPR036390">
    <property type="entry name" value="WH_DNA-bd_sf"/>
</dbReference>
<evidence type="ECO:0000259" key="5">
    <source>
        <dbReference type="PROSITE" id="PS51118"/>
    </source>
</evidence>
<feature type="domain" description="HTH hxlR-type" evidence="5">
    <location>
        <begin position="14"/>
        <end position="112"/>
    </location>
</feature>
<dbReference type="PANTHER" id="PTHR33204">
    <property type="entry name" value="TRANSCRIPTIONAL REGULATOR, MARR FAMILY"/>
    <property type="match status" value="1"/>
</dbReference>
<evidence type="ECO:0000313" key="6">
    <source>
        <dbReference type="EMBL" id="RAY13750.1"/>
    </source>
</evidence>
<reference evidence="6 7" key="1">
    <citation type="submission" date="2018-06" db="EMBL/GenBank/DDBJ databases">
        <title>Actinomadura craniellae sp. nov. isolated from marine sponge Craniella sp.</title>
        <authorList>
            <person name="Li L."/>
            <person name="Xu Q.H."/>
            <person name="Lin H.W."/>
            <person name="Lu Y.H."/>
        </authorList>
    </citation>
    <scope>NUCLEOTIDE SEQUENCE [LARGE SCALE GENOMIC DNA]</scope>
    <source>
        <strain evidence="6 7">LHW63021</strain>
    </source>
</reference>
<evidence type="ECO:0000256" key="1">
    <source>
        <dbReference type="ARBA" id="ARBA00023015"/>
    </source>
</evidence>
<dbReference type="Proteomes" id="UP000251891">
    <property type="component" value="Unassembled WGS sequence"/>
</dbReference>
<evidence type="ECO:0000256" key="2">
    <source>
        <dbReference type="ARBA" id="ARBA00023125"/>
    </source>
</evidence>
<organism evidence="6 7">
    <name type="scientific">Actinomadura craniellae</name>
    <dbReference type="NCBI Taxonomy" id="2231787"/>
    <lineage>
        <taxon>Bacteria</taxon>
        <taxon>Bacillati</taxon>
        <taxon>Actinomycetota</taxon>
        <taxon>Actinomycetes</taxon>
        <taxon>Streptosporangiales</taxon>
        <taxon>Thermomonosporaceae</taxon>
        <taxon>Actinomadura</taxon>
    </lineage>
</organism>
<keyword evidence="2" id="KW-0238">DNA-binding</keyword>
<keyword evidence="3" id="KW-0804">Transcription</keyword>
<proteinExistence type="predicted"/>
<accession>A0A365H3R7</accession>
<keyword evidence="7" id="KW-1185">Reference proteome</keyword>
<dbReference type="PROSITE" id="PS51118">
    <property type="entry name" value="HTH_HXLR"/>
    <property type="match status" value="1"/>
</dbReference>
<sequence>MVEPLDPEMFDPVCPSSALPVQIGDKWTAMVVLCLEAGPRRFTELKTPLRGVTPKVLTQTLRAMERDGLVTRTAYDENPPRVEYELTPLGRSLLDLVAAARAWSREHLPALLEARAAHDSSPHASRLKRSPDSRA</sequence>
<dbReference type="InterPro" id="IPR036388">
    <property type="entry name" value="WH-like_DNA-bd_sf"/>
</dbReference>
<protein>
    <submittedName>
        <fullName evidence="6">Transcriptional regulator</fullName>
    </submittedName>
</protein>